<evidence type="ECO:0000313" key="1">
    <source>
        <dbReference type="EMBL" id="SVA14075.1"/>
    </source>
</evidence>
<name>A0A381TD49_9ZZZZ</name>
<reference evidence="1" key="1">
    <citation type="submission" date="2018-05" db="EMBL/GenBank/DDBJ databases">
        <authorList>
            <person name="Lanie J.A."/>
            <person name="Ng W.-L."/>
            <person name="Kazmierczak K.M."/>
            <person name="Andrzejewski T.M."/>
            <person name="Davidsen T.M."/>
            <person name="Wayne K.J."/>
            <person name="Tettelin H."/>
            <person name="Glass J.I."/>
            <person name="Rusch D."/>
            <person name="Podicherti R."/>
            <person name="Tsui H.-C.T."/>
            <person name="Winkler M.E."/>
        </authorList>
    </citation>
    <scope>NUCLEOTIDE SEQUENCE</scope>
</reference>
<proteinExistence type="predicted"/>
<dbReference type="EMBL" id="UINC01004403">
    <property type="protein sequence ID" value="SVA14075.1"/>
    <property type="molecule type" value="Genomic_DNA"/>
</dbReference>
<accession>A0A381TD49</accession>
<dbReference type="AlphaFoldDB" id="A0A381TD49"/>
<organism evidence="1">
    <name type="scientific">marine metagenome</name>
    <dbReference type="NCBI Taxonomy" id="408172"/>
    <lineage>
        <taxon>unclassified sequences</taxon>
        <taxon>metagenomes</taxon>
        <taxon>ecological metagenomes</taxon>
    </lineage>
</organism>
<sequence length="86" mass="9583">MGFLTEPIFKLRISQKILGLPRRAASKIYFSVPIPLKGCEIFKPNGVEVSTVLTAQSILKHTAISQNIPVNSRYKINISQITLIVM</sequence>
<gene>
    <name evidence="1" type="ORF">METZ01_LOCUS66929</name>
</gene>
<protein>
    <submittedName>
        <fullName evidence="1">Uncharacterized protein</fullName>
    </submittedName>
</protein>